<sequence>MDIQELKKCITHFSGQIHLSGVHKDEVKVGGRITDVFHPQEFIPGGASLVLIDDFVGTLRVSVPEEVTQAHLNDLIVGNYVSFEGFVNTVSKSSGIEVSVVAYAANNLLEECTK</sequence>
<dbReference type="EMBL" id="NVDU01000003">
    <property type="protein sequence ID" value="PFV35763.1"/>
    <property type="molecule type" value="Genomic_DNA"/>
</dbReference>
<comment type="caution">
    <text evidence="1">The sequence shown here is derived from an EMBL/GenBank/DDBJ whole genome shotgun (WGS) entry which is preliminary data.</text>
</comment>
<proteinExistence type="predicted"/>
<gene>
    <name evidence="1" type="ORF">COK99_01700</name>
</gene>
<evidence type="ECO:0000313" key="1">
    <source>
        <dbReference type="EMBL" id="PFV35763.1"/>
    </source>
</evidence>
<reference evidence="1 2" key="1">
    <citation type="submission" date="2017-09" db="EMBL/GenBank/DDBJ databases">
        <title>Large-scale bioinformatics analysis of Bacillus genomes uncovers conserved roles of natural products in bacterial physiology.</title>
        <authorList>
            <consortium name="Agbiome Team Llc"/>
            <person name="Bleich R.M."/>
            <person name="Grubbs K.J."/>
            <person name="Santa Maria K.C."/>
            <person name="Allen S.E."/>
            <person name="Farag S."/>
            <person name="Shank E.A."/>
            <person name="Bowers A."/>
        </authorList>
    </citation>
    <scope>NUCLEOTIDE SEQUENCE [LARGE SCALE GENOMIC DNA]</scope>
    <source>
        <strain evidence="1 2">AFS060060</strain>
    </source>
</reference>
<accession>A0A9X7GG61</accession>
<organism evidence="1 2">
    <name type="scientific">Bacillus thuringiensis</name>
    <dbReference type="NCBI Taxonomy" id="1428"/>
    <lineage>
        <taxon>Bacteria</taxon>
        <taxon>Bacillati</taxon>
        <taxon>Bacillota</taxon>
        <taxon>Bacilli</taxon>
        <taxon>Bacillales</taxon>
        <taxon>Bacillaceae</taxon>
        <taxon>Bacillus</taxon>
        <taxon>Bacillus cereus group</taxon>
    </lineage>
</organism>
<evidence type="ECO:0000313" key="2">
    <source>
        <dbReference type="Proteomes" id="UP000223366"/>
    </source>
</evidence>
<name>A0A9X7GG61_BACTU</name>
<protein>
    <submittedName>
        <fullName evidence="1">Uncharacterized protein</fullName>
    </submittedName>
</protein>
<dbReference type="RefSeq" id="WP_098205361.1">
    <property type="nucleotide sequence ID" value="NZ_NTYX01000011.1"/>
</dbReference>
<dbReference type="AlphaFoldDB" id="A0A9X7GG61"/>
<dbReference type="Proteomes" id="UP000223366">
    <property type="component" value="Unassembled WGS sequence"/>
</dbReference>